<comment type="cofactor">
    <cofactor evidence="1">
        <name>Mg(2+)</name>
        <dbReference type="ChEBI" id="CHEBI:18420"/>
    </cofactor>
</comment>
<evidence type="ECO:0000256" key="2">
    <source>
        <dbReference type="ARBA" id="ARBA00022553"/>
    </source>
</evidence>
<dbReference type="GO" id="GO:0009570">
    <property type="term" value="C:chloroplast stroma"/>
    <property type="evidence" value="ECO:0007669"/>
    <property type="project" value="TreeGrafter"/>
</dbReference>
<dbReference type="OMA" id="VIEGCIM"/>
<dbReference type="Proteomes" id="UP000030689">
    <property type="component" value="Unassembled WGS sequence"/>
</dbReference>
<feature type="non-terminal residue" evidence="3">
    <location>
        <position position="1"/>
    </location>
</feature>
<dbReference type="InterPro" id="IPR050060">
    <property type="entry name" value="Phosphoglucosamine_mutase"/>
</dbReference>
<evidence type="ECO:0000256" key="1">
    <source>
        <dbReference type="ARBA" id="ARBA00001946"/>
    </source>
</evidence>
<protein>
    <submittedName>
        <fullName evidence="3">Uncharacterized protein</fullName>
    </submittedName>
</protein>
<dbReference type="EMBL" id="KI517953">
    <property type="protein sequence ID" value="ESQ28120.1"/>
    <property type="molecule type" value="Genomic_DNA"/>
</dbReference>
<dbReference type="Gramene" id="ESQ28120">
    <property type="protein sequence ID" value="ESQ28120"/>
    <property type="gene ID" value="EUTSA_v100183051mg"/>
</dbReference>
<proteinExistence type="predicted"/>
<sequence>IFLCAYMVVKIIIEMVRMRLAGSKEGIGGLIEDLEEPLEAVELRMNILSKPRDAKAKGIEAIETFRQYIEEGKLKGWELDSCGECWVSEGCLVDSNDHPSAIDAHMYRAKVRDEESGEEYGWVHMRQSIHNPNIAVNMQSMLPGGCVSMTRLFRDQ</sequence>
<dbReference type="GO" id="GO:0004615">
    <property type="term" value="F:phosphomannomutase activity"/>
    <property type="evidence" value="ECO:0007669"/>
    <property type="project" value="TreeGrafter"/>
</dbReference>
<name>V4JS85_EUTSA</name>
<evidence type="ECO:0000313" key="3">
    <source>
        <dbReference type="EMBL" id="ESQ28120.1"/>
    </source>
</evidence>
<keyword evidence="2" id="KW-0597">Phosphoprotein</keyword>
<dbReference type="AlphaFoldDB" id="V4JS85"/>
<reference evidence="3 4" key="1">
    <citation type="journal article" date="2013" name="Front. Plant Sci.">
        <title>The Reference Genome of the Halophytic Plant Eutrema salsugineum.</title>
        <authorList>
            <person name="Yang R."/>
            <person name="Jarvis D.E."/>
            <person name="Chen H."/>
            <person name="Beilstein M.A."/>
            <person name="Grimwood J."/>
            <person name="Jenkins J."/>
            <person name="Shu S."/>
            <person name="Prochnik S."/>
            <person name="Xin M."/>
            <person name="Ma C."/>
            <person name="Schmutz J."/>
            <person name="Wing R.A."/>
            <person name="Mitchell-Olds T."/>
            <person name="Schumaker K.S."/>
            <person name="Wang X."/>
        </authorList>
    </citation>
    <scope>NUCLEOTIDE SEQUENCE [LARGE SCALE GENOMIC DNA]</scope>
</reference>
<dbReference type="PANTHER" id="PTHR42946">
    <property type="entry name" value="PHOSPHOHEXOSE MUTASE"/>
    <property type="match status" value="1"/>
</dbReference>
<dbReference type="PANTHER" id="PTHR42946:SF2">
    <property type="entry name" value="PHOSPHOGLUCOMUTASE (ALPHA-D-GLUCOSE-1,6-BISPHOSPHATE-DEPENDENT)"/>
    <property type="match status" value="1"/>
</dbReference>
<accession>V4JS85</accession>
<organism evidence="3 4">
    <name type="scientific">Eutrema salsugineum</name>
    <name type="common">Saltwater cress</name>
    <name type="synonym">Sisymbrium salsugineum</name>
    <dbReference type="NCBI Taxonomy" id="72664"/>
    <lineage>
        <taxon>Eukaryota</taxon>
        <taxon>Viridiplantae</taxon>
        <taxon>Streptophyta</taxon>
        <taxon>Embryophyta</taxon>
        <taxon>Tracheophyta</taxon>
        <taxon>Spermatophyta</taxon>
        <taxon>Magnoliopsida</taxon>
        <taxon>eudicotyledons</taxon>
        <taxon>Gunneridae</taxon>
        <taxon>Pentapetalae</taxon>
        <taxon>rosids</taxon>
        <taxon>malvids</taxon>
        <taxon>Brassicales</taxon>
        <taxon>Brassicaceae</taxon>
        <taxon>Eutremeae</taxon>
        <taxon>Eutrema</taxon>
    </lineage>
</organism>
<gene>
    <name evidence="3" type="ORF">EUTSA_v100183051mg</name>
</gene>
<evidence type="ECO:0000313" key="4">
    <source>
        <dbReference type="Proteomes" id="UP000030689"/>
    </source>
</evidence>
<keyword evidence="4" id="KW-1185">Reference proteome</keyword>